<dbReference type="Pfam" id="PF13966">
    <property type="entry name" value="zf-RVT"/>
    <property type="match status" value="1"/>
</dbReference>
<gene>
    <name evidence="2" type="ORF">V6N11_055586</name>
</gene>
<sequence>MLVWSFEGSGQYTPKSGYRLLREEASMVYRGIDIHDSSTFSELFNTLWNLNIPSKCKIFLWRLFHNFIPNYTNLQLRRLQVWNACLFCEAAVESTEHLLYECSISLQLLQALHIDIPDPNQFPDYRLWLSRLLINSDREKRMVVVLTYWVLWYARNQLVHEGLRQSIHMLSAYVLAHVAELNTVAAINLSSLPPVPAKWSPPASGTIKINFDSSFLSATKEAFSGVIARNSSGLIMAACIFPIRMLMTLLLQKPRHVNRLLLLQ</sequence>
<evidence type="ECO:0000313" key="2">
    <source>
        <dbReference type="EMBL" id="KAK8978599.1"/>
    </source>
</evidence>
<keyword evidence="3" id="KW-1185">Reference proteome</keyword>
<evidence type="ECO:0000313" key="3">
    <source>
        <dbReference type="Proteomes" id="UP001396334"/>
    </source>
</evidence>
<evidence type="ECO:0000259" key="1">
    <source>
        <dbReference type="Pfam" id="PF13966"/>
    </source>
</evidence>
<feature type="domain" description="Reverse transcriptase zinc-binding" evidence="1">
    <location>
        <begin position="15"/>
        <end position="107"/>
    </location>
</feature>
<dbReference type="InterPro" id="IPR052929">
    <property type="entry name" value="RNase_H-like_EbsB-rel"/>
</dbReference>
<dbReference type="Proteomes" id="UP001396334">
    <property type="component" value="Unassembled WGS sequence"/>
</dbReference>
<dbReference type="InterPro" id="IPR026960">
    <property type="entry name" value="RVT-Znf"/>
</dbReference>
<accession>A0ABR2NQZ2</accession>
<proteinExistence type="predicted"/>
<dbReference type="PANTHER" id="PTHR47074">
    <property type="entry name" value="BNAC02G40300D PROTEIN"/>
    <property type="match status" value="1"/>
</dbReference>
<reference evidence="2 3" key="1">
    <citation type="journal article" date="2024" name="G3 (Bethesda)">
        <title>Genome assembly of Hibiscus sabdariffa L. provides insights into metabolisms of medicinal natural products.</title>
        <authorList>
            <person name="Kim T."/>
        </authorList>
    </citation>
    <scope>NUCLEOTIDE SEQUENCE [LARGE SCALE GENOMIC DNA]</scope>
    <source>
        <strain evidence="2">TK-2024</strain>
        <tissue evidence="2">Old leaves</tissue>
    </source>
</reference>
<name>A0ABR2NQZ2_9ROSI</name>
<organism evidence="2 3">
    <name type="scientific">Hibiscus sabdariffa</name>
    <name type="common">roselle</name>
    <dbReference type="NCBI Taxonomy" id="183260"/>
    <lineage>
        <taxon>Eukaryota</taxon>
        <taxon>Viridiplantae</taxon>
        <taxon>Streptophyta</taxon>
        <taxon>Embryophyta</taxon>
        <taxon>Tracheophyta</taxon>
        <taxon>Spermatophyta</taxon>
        <taxon>Magnoliopsida</taxon>
        <taxon>eudicotyledons</taxon>
        <taxon>Gunneridae</taxon>
        <taxon>Pentapetalae</taxon>
        <taxon>rosids</taxon>
        <taxon>malvids</taxon>
        <taxon>Malvales</taxon>
        <taxon>Malvaceae</taxon>
        <taxon>Malvoideae</taxon>
        <taxon>Hibiscus</taxon>
    </lineage>
</organism>
<dbReference type="EMBL" id="JBBPBN010000111">
    <property type="protein sequence ID" value="KAK8978599.1"/>
    <property type="molecule type" value="Genomic_DNA"/>
</dbReference>
<comment type="caution">
    <text evidence="2">The sequence shown here is derived from an EMBL/GenBank/DDBJ whole genome shotgun (WGS) entry which is preliminary data.</text>
</comment>
<dbReference type="PANTHER" id="PTHR47074:SF61">
    <property type="entry name" value="RNASE H TYPE-1 DOMAIN-CONTAINING PROTEIN"/>
    <property type="match status" value="1"/>
</dbReference>
<protein>
    <recommendedName>
        <fullName evidence="1">Reverse transcriptase zinc-binding domain-containing protein</fullName>
    </recommendedName>
</protein>